<evidence type="ECO:0000256" key="1">
    <source>
        <dbReference type="SAM" id="SignalP"/>
    </source>
</evidence>
<feature type="chain" id="PRO_5002428287" description="Thioredoxin domain-containing protein" evidence="1">
    <location>
        <begin position="23"/>
        <end position="143"/>
    </location>
</feature>
<evidence type="ECO:0000313" key="2">
    <source>
        <dbReference type="EMBL" id="GAO28464.1"/>
    </source>
</evidence>
<dbReference type="InterPro" id="IPR047698">
    <property type="entry name" value="ArsF-like"/>
</dbReference>
<organism evidence="2 3">
    <name type="scientific">Geofilum rubicundum JCM 15548</name>
    <dbReference type="NCBI Taxonomy" id="1236989"/>
    <lineage>
        <taxon>Bacteria</taxon>
        <taxon>Pseudomonadati</taxon>
        <taxon>Bacteroidota</taxon>
        <taxon>Bacteroidia</taxon>
        <taxon>Marinilabiliales</taxon>
        <taxon>Marinilabiliaceae</taxon>
        <taxon>Geofilum</taxon>
    </lineage>
</organism>
<reference evidence="2 3" key="1">
    <citation type="journal article" date="2015" name="Microbes Environ.">
        <title>Distribution and evolution of nitrogen fixation genes in the phylum bacteroidetes.</title>
        <authorList>
            <person name="Inoue J."/>
            <person name="Oshima K."/>
            <person name="Suda W."/>
            <person name="Sakamoto M."/>
            <person name="Iino T."/>
            <person name="Noda S."/>
            <person name="Hongoh Y."/>
            <person name="Hattori M."/>
            <person name="Ohkuma M."/>
        </authorList>
    </citation>
    <scope>NUCLEOTIDE SEQUENCE [LARGE SCALE GENOMIC DNA]</scope>
    <source>
        <strain evidence="2">JCM 15548</strain>
    </source>
</reference>
<dbReference type="OrthoDB" id="5524063at2"/>
<evidence type="ECO:0000313" key="3">
    <source>
        <dbReference type="Proteomes" id="UP000032900"/>
    </source>
</evidence>
<dbReference type="STRING" id="1236989.JCM15548_1561"/>
<proteinExistence type="predicted"/>
<feature type="signal peptide" evidence="1">
    <location>
        <begin position="1"/>
        <end position="22"/>
    </location>
</feature>
<dbReference type="NCBIfam" id="NF040494">
    <property type="entry name" value="nitrored_ArsF"/>
    <property type="match status" value="1"/>
</dbReference>
<dbReference type="RefSeq" id="WP_062122273.1">
    <property type="nucleotide sequence ID" value="NZ_BAZW01000003.1"/>
</dbReference>
<evidence type="ECO:0008006" key="4">
    <source>
        <dbReference type="Google" id="ProtNLM"/>
    </source>
</evidence>
<keyword evidence="1" id="KW-0732">Signal</keyword>
<dbReference type="AlphaFoldDB" id="A0A0E9LT96"/>
<name>A0A0E9LT96_9BACT</name>
<dbReference type="PROSITE" id="PS51257">
    <property type="entry name" value="PROKAR_LIPOPROTEIN"/>
    <property type="match status" value="1"/>
</dbReference>
<accession>A0A0E9LT96</accession>
<gene>
    <name evidence="2" type="ORF">JCM15548_1561</name>
</gene>
<dbReference type="Proteomes" id="UP000032900">
    <property type="component" value="Unassembled WGS sequence"/>
</dbReference>
<comment type="caution">
    <text evidence="2">The sequence shown here is derived from an EMBL/GenBank/DDBJ whole genome shotgun (WGS) entry which is preliminary data.</text>
</comment>
<dbReference type="EMBL" id="BAZW01000003">
    <property type="protein sequence ID" value="GAO28464.1"/>
    <property type="molecule type" value="Genomic_DNA"/>
</dbReference>
<sequence length="143" mass="15990">MKQVFMMGMALFMVLGSFACNAQTNNKAEEAKVSDGEKVEVYYFHFTRRCMTCNAVEKETKIALEQLYPQQMEAGKLTFTEVNLDEEGSKAIAKKSQASGQGLIVLKGDQRIDLTSQGFMNARNPEKLQQEIKKAIDPLLASK</sequence>
<protein>
    <recommendedName>
        <fullName evidence="4">Thioredoxin domain-containing protein</fullName>
    </recommendedName>
</protein>
<keyword evidence="3" id="KW-1185">Reference proteome</keyword>